<keyword evidence="5" id="KW-0812">Transmembrane</keyword>
<organism evidence="7 8">
    <name type="scientific">Paractinoplanes rishiriensis</name>
    <dbReference type="NCBI Taxonomy" id="1050105"/>
    <lineage>
        <taxon>Bacteria</taxon>
        <taxon>Bacillati</taxon>
        <taxon>Actinomycetota</taxon>
        <taxon>Actinomycetes</taxon>
        <taxon>Micromonosporales</taxon>
        <taxon>Micromonosporaceae</taxon>
        <taxon>Paractinoplanes</taxon>
    </lineage>
</organism>
<dbReference type="SMART" id="SM00060">
    <property type="entry name" value="FN3"/>
    <property type="match status" value="18"/>
</dbReference>
<proteinExistence type="predicted"/>
<keyword evidence="3" id="KW-0624">Polysaccharide degradation</keyword>
<keyword evidence="5" id="KW-1133">Transmembrane helix</keyword>
<feature type="domain" description="Fibronectin type-III" evidence="6">
    <location>
        <begin position="1955"/>
        <end position="2049"/>
    </location>
</feature>
<keyword evidence="2" id="KW-0378">Hydrolase</keyword>
<dbReference type="Gene3D" id="2.60.40.10">
    <property type="entry name" value="Immunoglobulins"/>
    <property type="match status" value="6"/>
</dbReference>
<evidence type="ECO:0000313" key="7">
    <source>
        <dbReference type="EMBL" id="GIE93175.1"/>
    </source>
</evidence>
<gene>
    <name evidence="7" type="ORF">Ari01nite_06400</name>
</gene>
<evidence type="ECO:0000256" key="3">
    <source>
        <dbReference type="ARBA" id="ARBA00023326"/>
    </source>
</evidence>
<name>A0A919JT26_9ACTN</name>
<dbReference type="PANTHER" id="PTHR13817">
    <property type="entry name" value="TITIN"/>
    <property type="match status" value="1"/>
</dbReference>
<evidence type="ECO:0000259" key="6">
    <source>
        <dbReference type="PROSITE" id="PS50853"/>
    </source>
</evidence>
<protein>
    <recommendedName>
        <fullName evidence="6">Fibronectin type-III domain-containing protein</fullName>
    </recommendedName>
</protein>
<dbReference type="InterPro" id="IPR013783">
    <property type="entry name" value="Ig-like_fold"/>
</dbReference>
<feature type="domain" description="Fibronectin type-III" evidence="6">
    <location>
        <begin position="1857"/>
        <end position="1954"/>
    </location>
</feature>
<keyword evidence="5" id="KW-0472">Membrane</keyword>
<feature type="domain" description="Fibronectin type-III" evidence="6">
    <location>
        <begin position="1188"/>
        <end position="1291"/>
    </location>
</feature>
<dbReference type="SUPFAM" id="SSF49265">
    <property type="entry name" value="Fibronectin type III"/>
    <property type="match status" value="8"/>
</dbReference>
<keyword evidence="2" id="KW-0326">Glycosidase</keyword>
<reference evidence="7" key="1">
    <citation type="submission" date="2021-01" db="EMBL/GenBank/DDBJ databases">
        <title>Whole genome shotgun sequence of Actinoplanes rishiriensis NBRC 108556.</title>
        <authorList>
            <person name="Komaki H."/>
            <person name="Tamura T."/>
        </authorList>
    </citation>
    <scope>NUCLEOTIDE SEQUENCE</scope>
    <source>
        <strain evidence="7">NBRC 108556</strain>
    </source>
</reference>
<feature type="domain" description="Fibronectin type-III" evidence="6">
    <location>
        <begin position="1599"/>
        <end position="1695"/>
    </location>
</feature>
<feature type="domain" description="Fibronectin type-III" evidence="6">
    <location>
        <begin position="296"/>
        <end position="381"/>
    </location>
</feature>
<evidence type="ECO:0000256" key="4">
    <source>
        <dbReference type="SAM" id="MobiDB-lite"/>
    </source>
</evidence>
<evidence type="ECO:0000256" key="2">
    <source>
        <dbReference type="ARBA" id="ARBA00023295"/>
    </source>
</evidence>
<dbReference type="GO" id="GO:0000272">
    <property type="term" value="P:polysaccharide catabolic process"/>
    <property type="evidence" value="ECO:0007669"/>
    <property type="project" value="UniProtKB-KW"/>
</dbReference>
<dbReference type="InterPro" id="IPR036116">
    <property type="entry name" value="FN3_sf"/>
</dbReference>
<accession>A0A919JT26</accession>
<feature type="compositionally biased region" description="Pro residues" evidence="4">
    <location>
        <begin position="1800"/>
        <end position="1846"/>
    </location>
</feature>
<feature type="domain" description="Fibronectin type-III" evidence="6">
    <location>
        <begin position="115"/>
        <end position="204"/>
    </location>
</feature>
<evidence type="ECO:0000256" key="5">
    <source>
        <dbReference type="SAM" id="Phobius"/>
    </source>
</evidence>
<evidence type="ECO:0000256" key="1">
    <source>
        <dbReference type="ARBA" id="ARBA00022737"/>
    </source>
</evidence>
<evidence type="ECO:0000313" key="8">
    <source>
        <dbReference type="Proteomes" id="UP000636960"/>
    </source>
</evidence>
<comment type="caution">
    <text evidence="7">The sequence shown here is derived from an EMBL/GenBank/DDBJ whole genome shotgun (WGS) entry which is preliminary data.</text>
</comment>
<dbReference type="InterPro" id="IPR003961">
    <property type="entry name" value="FN3_dom"/>
</dbReference>
<dbReference type="PROSITE" id="PS50853">
    <property type="entry name" value="FN3"/>
    <property type="match status" value="7"/>
</dbReference>
<dbReference type="InterPro" id="IPR050964">
    <property type="entry name" value="Striated_Muscle_Regulatory"/>
</dbReference>
<keyword evidence="3" id="KW-0119">Carbohydrate metabolism</keyword>
<keyword evidence="8" id="KW-1185">Reference proteome</keyword>
<feature type="transmembrane region" description="Helical" evidence="5">
    <location>
        <begin position="2181"/>
        <end position="2201"/>
    </location>
</feature>
<sequence length="2208" mass="219481">MFAGAVGQPLPVHAAPGVLQTVPAQAAPNFRVTATGSGWADLAWDAPGDALNPQTYSVLVGGSVFGSCANITTRTCRVTGAVKSRVTVGVRAFGDAGEHVDSDPITTTLLPPPDAPGTPVATPAGSGSVTVTWTAPASWKLSVNRTYDVLVDGSLYGACTNIAATTCTYSGTPGVHAFVVRARGDEGLSTDSASANGTVVTAPDAPTDIHLTDSDAGSGTVAWTAPDFKGSVNQKYSVTVTVGGVTSPACTNISGTSCAVTADDIVADIVVTAIGDAGLSTSAAPVTLTLLPAPDTAANIRATGWGVGEATVSWDPVEFNGSTRNEYTVLADDEPVCSNITATSCLIEGDPDTSVSVKVRAVGDVGLTSESAGTPIALPDVPDPVTNIRVTSETATGVRVDWDPPAGWHRNIVQRYTVSAAGQAVCSAITLTYCVITGNKDSNVTVQVSAIGDDATLRTDEDLLNVDIPDVPVAPTGLTIVSTGNGTADLSWTATSDWKHNTNRQYVLTVNDTPFNCGDATLTTCSISGAGTVAVKVRAVGDHATLASAFTAPLSVPLIAIPTGAVDTVTVTPDHGQATVDVDWTLDNNALPNWNGGVEGYQVTVAAPGGVPVTGCDGLIEALTCSFTAPVGGEYTVTVRPANEAGVSATTPATDSADLVLDEPTTAVANLIATDDVPGTGVVTVNWDALTLGQWNEALVPGYRVTIDPPANESPTITNDTSCADPVAATTCTFTTDTAGLYKIHVVPVNEAGDGPEVTYDVFVAMDKPTATVSNIVISRGTGAGVVEVEWDGLQPADWNGVEHHYDVQIAPPNGAAITASTCDDLASTDATAIESCQFTTDLPGSYTVTITAVNEIDASDNSDDATQHITLLAPSDPVADLTLGITPPSGLVSVTWSKLTSAWNSAQTTNYVLTVTGPNGQAVGDPGTCTTIADASTAACSFTAPAAGNYTVAVVARSEAGDGPAATQTGHVTLAAPSGVVTGLVVGTTPDSRVVNLSWNQMTTGWSDGQTKSYAVTVTGGGALSPNTCTSVADTASPACSFTVTDPGHIAVSVKAVNEAGTAANGTPGEGDVVLVPTATVTTLAAAPASSGSSTVDVSWDQLATPGWLGGTSKKYRVVISGPANTVLSDNTCAPTDVTDTASPGCHFTATLSGAYTVRVNPVNEAGVSTATAASVVANIVLKPVATVQNLQVQAVTGNATIQVSWDPATTPDWNGTVTTTDYVVSIDKPAGATLGGTCTAVVAHPTATCSFTTDRGGDYTVRVALKNDVGTSDNETTSEPAHLTLTAPAGQVGTVTVTNTAGTGVVGLSWPKLADVGWSEGETLSYAVTIGGGLNLTANTCTSVPATDNPSCSFTTDQSGAYTVSVAPVNEAGTGSNASTGGGTIVFKPTGTVANLGAGTALNSPTVSVTWDQLLTGWQSGATKEYVVTVTPPAGGALANDGCTTGPVTDTASPTCSFGVTAGGDYVIGVAPKNEGGTGTAVANHTAHVVLRPTATVGAVTLTPTAGQATVGVSWPQLAAGDWNGGATKQYAVTIEGPNGATIGSGTCTNAVADSSTPGCSFTTDRPGAYTVKVATKNEAGTAIADTTGTGTLGSGTPAVATVIGGTGGVNTINATWTAAVATGLAAVTSYTVSAIADDYPTKTCTGTVTGTSCSIADVAAGVPYTVRVVTNGPGGSSAAADSDDPVVPTGTPVAPIEVPADAVPAGSGTGLPGVGIAITGSGYAPFSTVYLSLFSNPVSLGTTTADANGNISVTVTVPLGTPIGNHTLLATGLDANGEVQHLAKSVAVLSPPVVIPPPTMAPPTTAPPTTAPPTTPPTTTPPTTTPPTTTPPTTPPTAPPTTTAPPAAKLPTGAVTSLVARQVAAGTRGATVTWTPGRVAWGDGKNRSFEVTVSGPDDADITGSCTAAVAGTARSCSFSTDTNGSYAVRVVAATEAGSSTQSASASVTVNTAPGAPTAVTGTPAANSIAAGWKPPASIGAGVHGYTVTATAPYYPARSCTTVMRGGCTVTGLAGGVRYVLRVVAFGSGGTSPAGAATATVTPTGNVEIPQAVPMTAENNGSRTARPGTRITILGDGYRPGSRVLVSLYPGASPAGSTTASARGTVSATVTVPASGSHTVLTTGLDNAGRARYLAHSVRVGTAAASVLGVAGKPVAVQAVANTSSGTALAVTGTRTAPITLAGLFLFATGLLLVVVTGWRRGPRKG</sequence>
<keyword evidence="1" id="KW-0677">Repeat</keyword>
<dbReference type="RefSeq" id="WP_203779030.1">
    <property type="nucleotide sequence ID" value="NZ_BOMV01000005.1"/>
</dbReference>
<dbReference type="EMBL" id="BOMV01000005">
    <property type="protein sequence ID" value="GIE93175.1"/>
    <property type="molecule type" value="Genomic_DNA"/>
</dbReference>
<dbReference type="Proteomes" id="UP000636960">
    <property type="component" value="Unassembled WGS sequence"/>
</dbReference>
<feature type="domain" description="Fibronectin type-III" evidence="6">
    <location>
        <begin position="205"/>
        <end position="293"/>
    </location>
</feature>
<feature type="region of interest" description="Disordered" evidence="4">
    <location>
        <begin position="1800"/>
        <end position="1852"/>
    </location>
</feature>
<dbReference type="PANTHER" id="PTHR13817:SF73">
    <property type="entry name" value="FIBRONECTIN TYPE-III DOMAIN-CONTAINING PROTEIN"/>
    <property type="match status" value="1"/>
</dbReference>
<dbReference type="CDD" id="cd00063">
    <property type="entry name" value="FN3"/>
    <property type="match status" value="3"/>
</dbReference>
<dbReference type="GO" id="GO:0016798">
    <property type="term" value="F:hydrolase activity, acting on glycosyl bonds"/>
    <property type="evidence" value="ECO:0007669"/>
    <property type="project" value="UniProtKB-KW"/>
</dbReference>